<comment type="caution">
    <text evidence="11">The sequence shown here is derived from an EMBL/GenBank/DDBJ whole genome shotgun (WGS) entry which is preliminary data.</text>
</comment>
<evidence type="ECO:0000256" key="2">
    <source>
        <dbReference type="ARBA" id="ARBA00004613"/>
    </source>
</evidence>
<organism evidence="11 12">
    <name type="scientific">Dichotomopilus funicola</name>
    <dbReference type="NCBI Taxonomy" id="1934379"/>
    <lineage>
        <taxon>Eukaryota</taxon>
        <taxon>Fungi</taxon>
        <taxon>Dikarya</taxon>
        <taxon>Ascomycota</taxon>
        <taxon>Pezizomycotina</taxon>
        <taxon>Sordariomycetes</taxon>
        <taxon>Sordariomycetidae</taxon>
        <taxon>Sordariales</taxon>
        <taxon>Chaetomiaceae</taxon>
        <taxon>Dichotomopilus</taxon>
    </lineage>
</organism>
<reference evidence="11" key="1">
    <citation type="journal article" date="2023" name="Mol. Phylogenet. Evol.">
        <title>Genome-scale phylogeny and comparative genomics of the fungal order Sordariales.</title>
        <authorList>
            <person name="Hensen N."/>
            <person name="Bonometti L."/>
            <person name="Westerberg I."/>
            <person name="Brannstrom I.O."/>
            <person name="Guillou S."/>
            <person name="Cros-Aarteil S."/>
            <person name="Calhoun S."/>
            <person name="Haridas S."/>
            <person name="Kuo A."/>
            <person name="Mondo S."/>
            <person name="Pangilinan J."/>
            <person name="Riley R."/>
            <person name="LaButti K."/>
            <person name="Andreopoulos B."/>
            <person name="Lipzen A."/>
            <person name="Chen C."/>
            <person name="Yan M."/>
            <person name="Daum C."/>
            <person name="Ng V."/>
            <person name="Clum A."/>
            <person name="Steindorff A."/>
            <person name="Ohm R.A."/>
            <person name="Martin F."/>
            <person name="Silar P."/>
            <person name="Natvig D.O."/>
            <person name="Lalanne C."/>
            <person name="Gautier V."/>
            <person name="Ament-Velasquez S.L."/>
            <person name="Kruys A."/>
            <person name="Hutchinson M.I."/>
            <person name="Powell A.J."/>
            <person name="Barry K."/>
            <person name="Miller A.N."/>
            <person name="Grigoriev I.V."/>
            <person name="Debuchy R."/>
            <person name="Gladieux P."/>
            <person name="Hiltunen Thoren M."/>
            <person name="Johannesson H."/>
        </authorList>
    </citation>
    <scope>NUCLEOTIDE SEQUENCE</scope>
    <source>
        <strain evidence="11">CBS 141.50</strain>
    </source>
</reference>
<evidence type="ECO:0000256" key="4">
    <source>
        <dbReference type="ARBA" id="ARBA00022525"/>
    </source>
</evidence>
<dbReference type="GO" id="GO:0005576">
    <property type="term" value="C:extracellular region"/>
    <property type="evidence" value="ECO:0007669"/>
    <property type="project" value="UniProtKB-SubCell"/>
</dbReference>
<comment type="catalytic activity">
    <reaction evidence="1 10">
        <text>Endohydrolysis of beta-(1-&gt;4)-linkages between D-glucosamine residues in a partly acetylated chitosan.</text>
        <dbReference type="EC" id="3.2.1.132"/>
    </reaction>
</comment>
<keyword evidence="8 10" id="KW-0326">Glycosidase</keyword>
<dbReference type="EMBL" id="MU853576">
    <property type="protein sequence ID" value="KAK4144584.1"/>
    <property type="molecule type" value="Genomic_DNA"/>
</dbReference>
<comment type="subcellular location">
    <subcellularLocation>
        <location evidence="2 10">Secreted</location>
    </subcellularLocation>
</comment>
<dbReference type="GeneID" id="87813566"/>
<evidence type="ECO:0000256" key="7">
    <source>
        <dbReference type="ARBA" id="ARBA00023277"/>
    </source>
</evidence>
<comment type="similarity">
    <text evidence="3 10">Belongs to the glycosyl hydrolase 75 family.</text>
</comment>
<feature type="chain" id="PRO_5042665105" description="Endo-chitosanase" evidence="10">
    <location>
        <begin position="17"/>
        <end position="302"/>
    </location>
</feature>
<dbReference type="InterPro" id="IPR009939">
    <property type="entry name" value="Chitosanase_fungal"/>
</dbReference>
<dbReference type="RefSeq" id="XP_062637955.1">
    <property type="nucleotide sequence ID" value="XM_062776953.1"/>
</dbReference>
<evidence type="ECO:0000256" key="3">
    <source>
        <dbReference type="ARBA" id="ARBA00007799"/>
    </source>
</evidence>
<dbReference type="PANTHER" id="PTHR42061:SF6">
    <property type="entry name" value="ENDO-CHITOSANASE"/>
    <property type="match status" value="1"/>
</dbReference>
<dbReference type="GO" id="GO:0000272">
    <property type="term" value="P:polysaccharide catabolic process"/>
    <property type="evidence" value="ECO:0007669"/>
    <property type="project" value="UniProtKB-KW"/>
</dbReference>
<comment type="function">
    <text evidence="10">Chitosanase catalyzing the endo-type cleavage of chitosan, the deacylated form of chitin. Chitosanase may be crucial in the degradation of the deacetylated portion of chitin in the fungal cell wall.</text>
</comment>
<keyword evidence="6 10" id="KW-0378">Hydrolase</keyword>
<reference evidence="11" key="2">
    <citation type="submission" date="2023-05" db="EMBL/GenBank/DDBJ databases">
        <authorList>
            <consortium name="Lawrence Berkeley National Laboratory"/>
            <person name="Steindorff A."/>
            <person name="Hensen N."/>
            <person name="Bonometti L."/>
            <person name="Westerberg I."/>
            <person name="Brannstrom I.O."/>
            <person name="Guillou S."/>
            <person name="Cros-Aarteil S."/>
            <person name="Calhoun S."/>
            <person name="Haridas S."/>
            <person name="Kuo A."/>
            <person name="Mondo S."/>
            <person name="Pangilinan J."/>
            <person name="Riley R."/>
            <person name="Labutti K."/>
            <person name="Andreopoulos B."/>
            <person name="Lipzen A."/>
            <person name="Chen C."/>
            <person name="Yanf M."/>
            <person name="Daum C."/>
            <person name="Ng V."/>
            <person name="Clum A."/>
            <person name="Ohm R."/>
            <person name="Martin F."/>
            <person name="Silar P."/>
            <person name="Natvig D."/>
            <person name="Lalanne C."/>
            <person name="Gautier V."/>
            <person name="Ament-Velasquez S.L."/>
            <person name="Kruys A."/>
            <person name="Hutchinson M.I."/>
            <person name="Powell A.J."/>
            <person name="Barry K."/>
            <person name="Miller A.N."/>
            <person name="Grigoriev I.V."/>
            <person name="Debuchy R."/>
            <person name="Gladieux P."/>
            <person name="Thoren M.H."/>
            <person name="Johannesson H."/>
        </authorList>
    </citation>
    <scope>NUCLEOTIDE SEQUENCE</scope>
    <source>
        <strain evidence="11">CBS 141.50</strain>
    </source>
</reference>
<dbReference type="AlphaFoldDB" id="A0AAN6V4F2"/>
<accession>A0AAN6V4F2</accession>
<evidence type="ECO:0000313" key="11">
    <source>
        <dbReference type="EMBL" id="KAK4144584.1"/>
    </source>
</evidence>
<feature type="signal peptide" evidence="10">
    <location>
        <begin position="1"/>
        <end position="16"/>
    </location>
</feature>
<dbReference type="PANTHER" id="PTHR42061">
    <property type="entry name" value="ENDO-CHITOSANASE"/>
    <property type="match status" value="1"/>
</dbReference>
<keyword evidence="9 10" id="KW-0624">Polysaccharide degradation</keyword>
<keyword evidence="12" id="KW-1185">Reference proteome</keyword>
<dbReference type="EC" id="3.2.1.132" evidence="10"/>
<gene>
    <name evidence="11" type="ORF">C8A04DRAFT_11390</name>
</gene>
<evidence type="ECO:0000256" key="8">
    <source>
        <dbReference type="ARBA" id="ARBA00023295"/>
    </source>
</evidence>
<evidence type="ECO:0000256" key="6">
    <source>
        <dbReference type="ARBA" id="ARBA00022801"/>
    </source>
</evidence>
<sequence length="302" mass="31503">MRNQLLISALLGVASARDIPANVQAFYDQVKSAGTCSNKLATGFYALDGGANTYSYCGDHLDDYNVVYIKGTDARLADMDIDCDGIGDGPGNDGRCGSSSDTQGDTSFMDEVASYNKGVDNLNAFVHTYVVFGNTGSKSGWKTFDPKEYGIEPLSLMAVVCNNKLIYGIWGDENGDDGQHPMVGEAAISTATACFGTGVNGNAGHEQTDVLYIAFPGSNAKPGANGADWGAQSWQDFQSSIQSLGDKLIQRIGGNGTEGGDPGNGGGGDNCEWAGHCEGASCSTDDDCSDPWYCVSGKCGTD</sequence>
<proteinExistence type="inferred from homology"/>
<evidence type="ECO:0000313" key="12">
    <source>
        <dbReference type="Proteomes" id="UP001302676"/>
    </source>
</evidence>
<evidence type="ECO:0000256" key="9">
    <source>
        <dbReference type="ARBA" id="ARBA00023326"/>
    </source>
</evidence>
<dbReference type="GO" id="GO:0016977">
    <property type="term" value="F:chitosanase activity"/>
    <property type="evidence" value="ECO:0007669"/>
    <property type="project" value="UniProtKB-EC"/>
</dbReference>
<evidence type="ECO:0000256" key="10">
    <source>
        <dbReference type="RuleBase" id="RU361208"/>
    </source>
</evidence>
<keyword evidence="4" id="KW-0964">Secreted</keyword>
<keyword evidence="7" id="KW-0119">Carbohydrate metabolism</keyword>
<keyword evidence="5 10" id="KW-0732">Signal</keyword>
<dbReference type="Proteomes" id="UP001302676">
    <property type="component" value="Unassembled WGS sequence"/>
</dbReference>
<dbReference type="Pfam" id="PF07335">
    <property type="entry name" value="Glyco_hydro_75"/>
    <property type="match status" value="1"/>
</dbReference>
<evidence type="ECO:0000256" key="5">
    <source>
        <dbReference type="ARBA" id="ARBA00022729"/>
    </source>
</evidence>
<name>A0AAN6V4F2_9PEZI</name>
<evidence type="ECO:0000256" key="1">
    <source>
        <dbReference type="ARBA" id="ARBA00000405"/>
    </source>
</evidence>
<protein>
    <recommendedName>
        <fullName evidence="10">Endo-chitosanase</fullName>
        <ecNumber evidence="10">3.2.1.132</ecNumber>
    </recommendedName>
</protein>